<feature type="region of interest" description="Disordered" evidence="1">
    <location>
        <begin position="80"/>
        <end position="102"/>
    </location>
</feature>
<reference evidence="2" key="1">
    <citation type="submission" date="2023-11" db="EMBL/GenBank/DDBJ databases">
        <authorList>
            <person name="De Vega J J."/>
            <person name="De Vega J J."/>
        </authorList>
    </citation>
    <scope>NUCLEOTIDE SEQUENCE</scope>
</reference>
<dbReference type="AlphaFoldDB" id="A0AAD2HRQ3"/>
<organism evidence="2 3">
    <name type="scientific">Mycena citricolor</name>
    <dbReference type="NCBI Taxonomy" id="2018698"/>
    <lineage>
        <taxon>Eukaryota</taxon>
        <taxon>Fungi</taxon>
        <taxon>Dikarya</taxon>
        <taxon>Basidiomycota</taxon>
        <taxon>Agaricomycotina</taxon>
        <taxon>Agaricomycetes</taxon>
        <taxon>Agaricomycetidae</taxon>
        <taxon>Agaricales</taxon>
        <taxon>Marasmiineae</taxon>
        <taxon>Mycenaceae</taxon>
        <taxon>Mycena</taxon>
    </lineage>
</organism>
<evidence type="ECO:0000313" key="3">
    <source>
        <dbReference type="Proteomes" id="UP001295794"/>
    </source>
</evidence>
<name>A0AAD2HRQ3_9AGAR</name>
<proteinExistence type="predicted"/>
<accession>A0AAD2HRQ3</accession>
<sequence>MSRRNLAVNPPDLVDDIALDGETKVTVKPDLNPVPYGKDGLEITPGIQCVPFEKRLDNHRGSSLPGAYIYRLKVPRPASVTTQWSPPSLRNVPSGITQSDLRDPITKQPLHPERTLTNGDIFCVKNGKFTLNYMDEKLHAPRTMRVVGKDKNYVKIEICGEFMTSNGQLPGPSFYKYQYRFEMAVQVPAHEVISRDWIPRSQLDTVPNDI</sequence>
<keyword evidence="3" id="KW-1185">Reference proteome</keyword>
<gene>
    <name evidence="2" type="ORF">MYCIT1_LOCUS30932</name>
</gene>
<evidence type="ECO:0000256" key="1">
    <source>
        <dbReference type="SAM" id="MobiDB-lite"/>
    </source>
</evidence>
<dbReference type="EMBL" id="CAVNYO010000440">
    <property type="protein sequence ID" value="CAK5280440.1"/>
    <property type="molecule type" value="Genomic_DNA"/>
</dbReference>
<protein>
    <submittedName>
        <fullName evidence="2">Uncharacterized protein</fullName>
    </submittedName>
</protein>
<comment type="caution">
    <text evidence="2">The sequence shown here is derived from an EMBL/GenBank/DDBJ whole genome shotgun (WGS) entry which is preliminary data.</text>
</comment>
<dbReference type="Proteomes" id="UP001295794">
    <property type="component" value="Unassembled WGS sequence"/>
</dbReference>
<evidence type="ECO:0000313" key="2">
    <source>
        <dbReference type="EMBL" id="CAK5280440.1"/>
    </source>
</evidence>